<evidence type="ECO:0000256" key="10">
    <source>
        <dbReference type="ARBA" id="ARBA00038437"/>
    </source>
</evidence>
<evidence type="ECO:0000256" key="5">
    <source>
        <dbReference type="ARBA" id="ARBA00022741"/>
    </source>
</evidence>
<feature type="domain" description="HD Cas3-type" evidence="13">
    <location>
        <begin position="13"/>
        <end position="201"/>
    </location>
</feature>
<evidence type="ECO:0000256" key="4">
    <source>
        <dbReference type="ARBA" id="ARBA00022723"/>
    </source>
</evidence>
<dbReference type="eggNOG" id="COG1203">
    <property type="taxonomic scope" value="Bacteria"/>
</dbReference>
<keyword evidence="8" id="KW-0067">ATP-binding</keyword>
<dbReference type="Pfam" id="PF22590">
    <property type="entry name" value="Cas3-like_C_2"/>
    <property type="match status" value="1"/>
</dbReference>
<dbReference type="KEGG" id="hhy:Halhy_0477"/>
<dbReference type="GO" id="GO:0046872">
    <property type="term" value="F:metal ion binding"/>
    <property type="evidence" value="ECO:0007669"/>
    <property type="project" value="UniProtKB-KW"/>
</dbReference>
<evidence type="ECO:0000256" key="3">
    <source>
        <dbReference type="ARBA" id="ARBA00022722"/>
    </source>
</evidence>
<dbReference type="InterPro" id="IPR038257">
    <property type="entry name" value="CRISPR-assoc_Cas3_HD_sf"/>
</dbReference>
<feature type="domain" description="Helicase ATP-binding" evidence="11">
    <location>
        <begin position="234"/>
        <end position="431"/>
    </location>
</feature>
<organism evidence="14 15">
    <name type="scientific">Haliscomenobacter hydrossis (strain ATCC 27775 / DSM 1100 / LMG 10767 / O)</name>
    <dbReference type="NCBI Taxonomy" id="760192"/>
    <lineage>
        <taxon>Bacteria</taxon>
        <taxon>Pseudomonadati</taxon>
        <taxon>Bacteroidota</taxon>
        <taxon>Saprospiria</taxon>
        <taxon>Saprospirales</taxon>
        <taxon>Haliscomenobacteraceae</taxon>
        <taxon>Haliscomenobacter</taxon>
    </lineage>
</organism>
<evidence type="ECO:0000256" key="9">
    <source>
        <dbReference type="ARBA" id="ARBA00023118"/>
    </source>
</evidence>
<dbReference type="Gene3D" id="3.40.50.300">
    <property type="entry name" value="P-loop containing nucleotide triphosphate hydrolases"/>
    <property type="match status" value="2"/>
</dbReference>
<dbReference type="SMART" id="SM00490">
    <property type="entry name" value="HELICc"/>
    <property type="match status" value="1"/>
</dbReference>
<dbReference type="SUPFAM" id="SSF52540">
    <property type="entry name" value="P-loop containing nucleoside triphosphate hydrolases"/>
    <property type="match status" value="1"/>
</dbReference>
<dbReference type="HOGENOM" id="CLU_009347_1_0_10"/>
<dbReference type="GO" id="GO:0051607">
    <property type="term" value="P:defense response to virus"/>
    <property type="evidence" value="ECO:0007669"/>
    <property type="project" value="UniProtKB-KW"/>
</dbReference>
<keyword evidence="7" id="KW-0347">Helicase</keyword>
<dbReference type="InterPro" id="IPR050079">
    <property type="entry name" value="DEAD_box_RNA_helicase"/>
</dbReference>
<dbReference type="GO" id="GO:0016787">
    <property type="term" value="F:hydrolase activity"/>
    <property type="evidence" value="ECO:0007669"/>
    <property type="project" value="UniProtKB-KW"/>
</dbReference>
<evidence type="ECO:0000313" key="14">
    <source>
        <dbReference type="EMBL" id="AEE48387.1"/>
    </source>
</evidence>
<dbReference type="Proteomes" id="UP000008461">
    <property type="component" value="Chromosome"/>
</dbReference>
<dbReference type="GO" id="GO:0005524">
    <property type="term" value="F:ATP binding"/>
    <property type="evidence" value="ECO:0007669"/>
    <property type="project" value="UniProtKB-KW"/>
</dbReference>
<dbReference type="InterPro" id="IPR011545">
    <property type="entry name" value="DEAD/DEAH_box_helicase_dom"/>
</dbReference>
<dbReference type="Pfam" id="PF00270">
    <property type="entry name" value="DEAD"/>
    <property type="match status" value="1"/>
</dbReference>
<evidence type="ECO:0000256" key="8">
    <source>
        <dbReference type="ARBA" id="ARBA00022840"/>
    </source>
</evidence>
<dbReference type="STRING" id="760192.Halhy_0477"/>
<keyword evidence="5" id="KW-0547">Nucleotide-binding</keyword>
<dbReference type="PANTHER" id="PTHR47959">
    <property type="entry name" value="ATP-DEPENDENT RNA HELICASE RHLE-RELATED"/>
    <property type="match status" value="1"/>
</dbReference>
<dbReference type="NCBIfam" id="TIGR01596">
    <property type="entry name" value="cas3_HD"/>
    <property type="match status" value="1"/>
</dbReference>
<comment type="similarity">
    <text evidence="2">In the central section; belongs to the CRISPR-associated helicase Cas3 family.</text>
</comment>
<dbReference type="InterPro" id="IPR014001">
    <property type="entry name" value="Helicase_ATP-bd"/>
</dbReference>
<keyword evidence="6" id="KW-0378">Hydrolase</keyword>
<dbReference type="SMART" id="SM00487">
    <property type="entry name" value="DEXDc"/>
    <property type="match status" value="1"/>
</dbReference>
<dbReference type="EMBL" id="CP002691">
    <property type="protein sequence ID" value="AEE48387.1"/>
    <property type="molecule type" value="Genomic_DNA"/>
</dbReference>
<dbReference type="InterPro" id="IPR054712">
    <property type="entry name" value="Cas3-like_dom"/>
</dbReference>
<evidence type="ECO:0000256" key="6">
    <source>
        <dbReference type="ARBA" id="ARBA00022801"/>
    </source>
</evidence>
<dbReference type="InterPro" id="IPR001650">
    <property type="entry name" value="Helicase_C-like"/>
</dbReference>
<dbReference type="PANTHER" id="PTHR47959:SF16">
    <property type="entry name" value="CRISPR-ASSOCIATED NUCLEASE_HELICASE CAS3-RELATED"/>
    <property type="match status" value="1"/>
</dbReference>
<comment type="similarity">
    <text evidence="10">Belongs to the DEAD box helicase family.</text>
</comment>
<dbReference type="OrthoDB" id="9810236at2"/>
<dbReference type="Gene3D" id="1.10.3210.30">
    <property type="match status" value="1"/>
</dbReference>
<dbReference type="RefSeq" id="WP_013762951.1">
    <property type="nucleotide sequence ID" value="NC_015510.1"/>
</dbReference>
<name>F4KZ92_HALH1</name>
<dbReference type="GO" id="GO:0003676">
    <property type="term" value="F:nucleic acid binding"/>
    <property type="evidence" value="ECO:0007669"/>
    <property type="project" value="InterPro"/>
</dbReference>
<sequence>MPSVILAKSSNEENTRPLTLAEHNNDLLDIKRYLLEAFPQVQRISTLPEFWEILHTAIIFHDLGKAHAEFQKVLLRYKNHKWCGQRHELFSLPFVAGLSLHPDQQELIEKLVAGHHKPYHKLLHHCEELYDEGDFATQFQAVDTAAVLDLIKEYGYELQTFKVKPPNQLFLHYKKQMHERRVPLVQPLLMLTGALKHCDHLASAFIRKKDLQLLDSSNFKFLDQKLSSPYQHQIDAEQTLGSTILTAPTGSGKTETALLWTRKQMQEQGRGMVFYILPFTASINAMWKRLGNPENGLNEKVGMLHGNLDAVLYRELFEEFGGDTQKIKDKIPAIKKQFREMMTPLRIVTPFQLIKHIFGLKGYEKGIFEWTGAYFIFDEIHAYDPGVLAQIMVLLQYTIDKCGVRAFVMTATLPSFLKDLIAKTLGSHSLLKASTELYQKFKRHRIQVLGGEITEALDLVRADLVIGKKVLVVCNTVQRAQEIYQVLSSDSTNSILLHSAFNGEDRASKEAKLKNESLPDLLVGTQAIEVSLDIDYDVIYTELAPLDALLQRFGRVNRATKKAPCPCFVFEQRNDKDRYIYPVEICERTLISLREMENEHDGIVDELTLQAKIDFVYPRFSEKEQQEFDQVVDSLTYSIEHVLVPFNEDKKSEQDFYDQFDGVKVLPIELKAEYYERIKKFNFIHADMLKVSIRKNEFQRWRKDGTLQPERLHLEKNAKDSMDVPVWLLQKPYDQELGLLKYLELSMLDLNDNQL</sequence>
<evidence type="ECO:0000259" key="13">
    <source>
        <dbReference type="PROSITE" id="PS51643"/>
    </source>
</evidence>
<dbReference type="GO" id="GO:0005829">
    <property type="term" value="C:cytosol"/>
    <property type="evidence" value="ECO:0007669"/>
    <property type="project" value="TreeGrafter"/>
</dbReference>
<dbReference type="AlphaFoldDB" id="F4KZ92"/>
<evidence type="ECO:0000259" key="12">
    <source>
        <dbReference type="PROSITE" id="PS51194"/>
    </source>
</evidence>
<evidence type="ECO:0000313" key="15">
    <source>
        <dbReference type="Proteomes" id="UP000008461"/>
    </source>
</evidence>
<evidence type="ECO:0000256" key="7">
    <source>
        <dbReference type="ARBA" id="ARBA00022806"/>
    </source>
</evidence>
<proteinExistence type="inferred from homology"/>
<keyword evidence="9" id="KW-0051">Antiviral defense</keyword>
<keyword evidence="4" id="KW-0479">Metal-binding</keyword>
<evidence type="ECO:0000256" key="2">
    <source>
        <dbReference type="ARBA" id="ARBA00009046"/>
    </source>
</evidence>
<reference key="2">
    <citation type="submission" date="2011-04" db="EMBL/GenBank/DDBJ databases">
        <title>Complete sequence of chromosome of Haliscomenobacter hydrossis DSM 1100.</title>
        <authorList>
            <consortium name="US DOE Joint Genome Institute (JGI-PGF)"/>
            <person name="Lucas S."/>
            <person name="Han J."/>
            <person name="Lapidus A."/>
            <person name="Bruce D."/>
            <person name="Goodwin L."/>
            <person name="Pitluck S."/>
            <person name="Peters L."/>
            <person name="Kyrpides N."/>
            <person name="Mavromatis K."/>
            <person name="Ivanova N."/>
            <person name="Ovchinnikova G."/>
            <person name="Pagani I."/>
            <person name="Daligault H."/>
            <person name="Detter J.C."/>
            <person name="Han C."/>
            <person name="Land M."/>
            <person name="Hauser L."/>
            <person name="Markowitz V."/>
            <person name="Cheng J.-F."/>
            <person name="Hugenholtz P."/>
            <person name="Woyke T."/>
            <person name="Wu D."/>
            <person name="Verbarg S."/>
            <person name="Frueling A."/>
            <person name="Brambilla E."/>
            <person name="Klenk H.-P."/>
            <person name="Eisen J.A."/>
        </authorList>
    </citation>
    <scope>NUCLEOTIDE SEQUENCE</scope>
    <source>
        <strain>DSM 1100</strain>
    </source>
</reference>
<evidence type="ECO:0000259" key="11">
    <source>
        <dbReference type="PROSITE" id="PS51192"/>
    </source>
</evidence>
<dbReference type="NCBIfam" id="TIGR01587">
    <property type="entry name" value="cas3_core"/>
    <property type="match status" value="1"/>
</dbReference>
<feature type="domain" description="Helicase C-terminal" evidence="12">
    <location>
        <begin position="458"/>
        <end position="601"/>
    </location>
</feature>
<comment type="similarity">
    <text evidence="1">In the N-terminal section; belongs to the CRISPR-associated nuclease Cas3-HD family.</text>
</comment>
<keyword evidence="3" id="KW-0540">Nuclease</keyword>
<dbReference type="InterPro" id="IPR027417">
    <property type="entry name" value="P-loop_NTPase"/>
</dbReference>
<keyword evidence="15" id="KW-1185">Reference proteome</keyword>
<evidence type="ECO:0000256" key="1">
    <source>
        <dbReference type="ARBA" id="ARBA00006847"/>
    </source>
</evidence>
<dbReference type="PROSITE" id="PS51194">
    <property type="entry name" value="HELICASE_CTER"/>
    <property type="match status" value="1"/>
</dbReference>
<gene>
    <name evidence="14" type="ordered locus">Halhy_0477</name>
</gene>
<dbReference type="Pfam" id="PF18019">
    <property type="entry name" value="Cas3_HD"/>
    <property type="match status" value="1"/>
</dbReference>
<accession>F4KZ92</accession>
<dbReference type="InterPro" id="IPR006483">
    <property type="entry name" value="CRISPR-assoc_Cas3_HD"/>
</dbReference>
<dbReference type="GO" id="GO:0004518">
    <property type="term" value="F:nuclease activity"/>
    <property type="evidence" value="ECO:0007669"/>
    <property type="project" value="UniProtKB-KW"/>
</dbReference>
<dbReference type="PROSITE" id="PS51643">
    <property type="entry name" value="HD_CAS3"/>
    <property type="match status" value="1"/>
</dbReference>
<dbReference type="GO" id="GO:0003724">
    <property type="term" value="F:RNA helicase activity"/>
    <property type="evidence" value="ECO:0007669"/>
    <property type="project" value="TreeGrafter"/>
</dbReference>
<dbReference type="InterPro" id="IPR006474">
    <property type="entry name" value="Helicase_Cas3_CRISPR-ass_core"/>
</dbReference>
<dbReference type="CDD" id="cd09641">
    <property type="entry name" value="Cas3''_I"/>
    <property type="match status" value="1"/>
</dbReference>
<protein>
    <submittedName>
        <fullName evidence="14">CRISPR-associated helicase Cas3</fullName>
    </submittedName>
</protein>
<dbReference type="PROSITE" id="PS51192">
    <property type="entry name" value="HELICASE_ATP_BIND_1"/>
    <property type="match status" value="1"/>
</dbReference>
<reference evidence="14 15" key="1">
    <citation type="journal article" date="2011" name="Stand. Genomic Sci.">
        <title>Complete genome sequence of Haliscomenobacter hydrossis type strain (O).</title>
        <authorList>
            <consortium name="US DOE Joint Genome Institute (JGI-PGF)"/>
            <person name="Daligault H."/>
            <person name="Lapidus A."/>
            <person name="Zeytun A."/>
            <person name="Nolan M."/>
            <person name="Lucas S."/>
            <person name="Del Rio T.G."/>
            <person name="Tice H."/>
            <person name="Cheng J.F."/>
            <person name="Tapia R."/>
            <person name="Han C."/>
            <person name="Goodwin L."/>
            <person name="Pitluck S."/>
            <person name="Liolios K."/>
            <person name="Pagani I."/>
            <person name="Ivanova N."/>
            <person name="Huntemann M."/>
            <person name="Mavromatis K."/>
            <person name="Mikhailova N."/>
            <person name="Pati A."/>
            <person name="Chen A."/>
            <person name="Palaniappan K."/>
            <person name="Land M."/>
            <person name="Hauser L."/>
            <person name="Brambilla E.M."/>
            <person name="Rohde M."/>
            <person name="Verbarg S."/>
            <person name="Goker M."/>
            <person name="Bristow J."/>
            <person name="Eisen J.A."/>
            <person name="Markowitz V."/>
            <person name="Hugenholtz P."/>
            <person name="Kyrpides N.C."/>
            <person name="Klenk H.P."/>
            <person name="Woyke T."/>
        </authorList>
    </citation>
    <scope>NUCLEOTIDE SEQUENCE [LARGE SCALE GENOMIC DNA]</scope>
    <source>
        <strain evidence="15">ATCC 27775 / DSM 1100 / LMG 10767 / O</strain>
    </source>
</reference>